<proteinExistence type="predicted"/>
<keyword evidence="7 8" id="KW-0472">Membrane</keyword>
<dbReference type="InterPro" id="IPR003593">
    <property type="entry name" value="AAA+_ATPase"/>
</dbReference>
<keyword evidence="5" id="KW-0067">ATP-binding</keyword>
<dbReference type="GO" id="GO:0140359">
    <property type="term" value="F:ABC-type transporter activity"/>
    <property type="evidence" value="ECO:0007669"/>
    <property type="project" value="InterPro"/>
</dbReference>
<accession>A0A836GPM8</accession>
<evidence type="ECO:0000313" key="10">
    <source>
        <dbReference type="EMBL" id="KAG5485847.1"/>
    </source>
</evidence>
<feature type="domain" description="ABC transporter" evidence="9">
    <location>
        <begin position="70"/>
        <end position="310"/>
    </location>
</feature>
<feature type="transmembrane region" description="Helical" evidence="8">
    <location>
        <begin position="397"/>
        <end position="418"/>
    </location>
</feature>
<dbReference type="FunFam" id="3.40.50.300:FF:001495">
    <property type="entry name" value="ATP-binding cassette protein subfamily G, member 4"/>
    <property type="match status" value="1"/>
</dbReference>
<keyword evidence="6 8" id="KW-1133">Transmembrane helix</keyword>
<sequence length="663" mass="73719">MRIFATSHEPIDGNGTHYSFSPIEIDEPDQPHARRTASLRDGVDDQIATAGYGPDTLKRGGVPNSYSVPLSWRKLSYSAGQKRILCGLTGTALPGRCLAILGSSGAGKTTFLNAICDRLASGGGLRLSGRRQLGDCEFERHFRKAMGFVTQDDIISPLSTPYDALWFSLRTRRGTNCAETEERVQEALDVLRLRHCRDTKVGVPGLEAGLSGGERKRCSIGIELICDPKILLLDEPTSGLDSVTSAKVVHLLRQLSRMGRTVIYTIHQPTAEVLSYFDDVMLMTQGRVAYHGTMAASLSYFESIGFPCPSKYTPSDHYMVLLQDSATSKVLIKRWRKYLKNGPRTPHIAAVRLAKSRRESSAARFLDMYIAEFGSSPTVQFYELTRRTLREISRDPLYLFSYMAQAIYYAVVVGLIFLNMRANVEGLQDRQGMLFMTVMNRALSSTFIMINTFSNVRAVYMREQQAGAYSPMMFFLGRSVAELPVQIISALVESVILYWMVGLHRGAGSFFHYLGVILLLSQVATGLGFAISTSSPSLIVASAIAPLTLIPLSLGGGLFASTDRLRPYWYWLEKLSFMRHAYILVLRNELYNLHNITCDNYRKGDGYCINQPRDGRTVLRLLGFDGDPQSASVYMWLSLAILFFLFRAVSVIALGFAGRSKVG</sequence>
<dbReference type="GO" id="GO:0005524">
    <property type="term" value="F:ATP binding"/>
    <property type="evidence" value="ECO:0007669"/>
    <property type="project" value="UniProtKB-KW"/>
</dbReference>
<organism evidence="10 11">
    <name type="scientific">Leishmania enriettii</name>
    <dbReference type="NCBI Taxonomy" id="5663"/>
    <lineage>
        <taxon>Eukaryota</taxon>
        <taxon>Discoba</taxon>
        <taxon>Euglenozoa</taxon>
        <taxon>Kinetoplastea</taxon>
        <taxon>Metakinetoplastina</taxon>
        <taxon>Trypanosomatida</taxon>
        <taxon>Trypanosomatidae</taxon>
        <taxon>Leishmaniinae</taxon>
        <taxon>Leishmania</taxon>
    </lineage>
</organism>
<evidence type="ECO:0000256" key="1">
    <source>
        <dbReference type="ARBA" id="ARBA00004141"/>
    </source>
</evidence>
<dbReference type="InterPro" id="IPR043926">
    <property type="entry name" value="ABCG_dom"/>
</dbReference>
<comment type="subcellular location">
    <subcellularLocation>
        <location evidence="1">Membrane</location>
        <topology evidence="1">Multi-pass membrane protein</topology>
    </subcellularLocation>
</comment>
<evidence type="ECO:0000256" key="2">
    <source>
        <dbReference type="ARBA" id="ARBA00022448"/>
    </source>
</evidence>
<evidence type="ECO:0000256" key="3">
    <source>
        <dbReference type="ARBA" id="ARBA00022692"/>
    </source>
</evidence>
<dbReference type="GO" id="GO:0016020">
    <property type="term" value="C:membrane"/>
    <property type="evidence" value="ECO:0007669"/>
    <property type="project" value="UniProtKB-SubCell"/>
</dbReference>
<dbReference type="Pfam" id="PF00005">
    <property type="entry name" value="ABC_tran"/>
    <property type="match status" value="1"/>
</dbReference>
<dbReference type="Pfam" id="PF19055">
    <property type="entry name" value="ABC2_membrane_7"/>
    <property type="match status" value="1"/>
</dbReference>
<evidence type="ECO:0000256" key="7">
    <source>
        <dbReference type="ARBA" id="ARBA00023136"/>
    </source>
</evidence>
<name>A0A836GPM8_LEIEN</name>
<dbReference type="OrthoDB" id="184675at2759"/>
<dbReference type="InterPro" id="IPR050352">
    <property type="entry name" value="ABCG_transporters"/>
</dbReference>
<feature type="transmembrane region" description="Helical" evidence="8">
    <location>
        <begin position="633"/>
        <end position="657"/>
    </location>
</feature>
<feature type="transmembrane region" description="Helical" evidence="8">
    <location>
        <begin position="438"/>
        <end position="460"/>
    </location>
</feature>
<dbReference type="SMART" id="SM00382">
    <property type="entry name" value="AAA"/>
    <property type="match status" value="1"/>
</dbReference>
<evidence type="ECO:0000256" key="8">
    <source>
        <dbReference type="SAM" id="Phobius"/>
    </source>
</evidence>
<gene>
    <name evidence="10" type="ORF">CUR178_07439</name>
</gene>
<dbReference type="Pfam" id="PF01061">
    <property type="entry name" value="ABC2_membrane"/>
    <property type="match status" value="1"/>
</dbReference>
<dbReference type="KEGG" id="lenr:94174592"/>
<dbReference type="PANTHER" id="PTHR48041:SF102">
    <property type="entry name" value="TRANSPORTER, PUTATIVE-RELATED"/>
    <property type="match status" value="1"/>
</dbReference>
<evidence type="ECO:0000259" key="9">
    <source>
        <dbReference type="PROSITE" id="PS50893"/>
    </source>
</evidence>
<evidence type="ECO:0000256" key="5">
    <source>
        <dbReference type="ARBA" id="ARBA00022840"/>
    </source>
</evidence>
<evidence type="ECO:0000313" key="11">
    <source>
        <dbReference type="Proteomes" id="UP000674179"/>
    </source>
</evidence>
<protein>
    <recommendedName>
        <fullName evidence="9">ABC transporter domain-containing protein</fullName>
    </recommendedName>
</protein>
<evidence type="ECO:0000256" key="6">
    <source>
        <dbReference type="ARBA" id="ARBA00022989"/>
    </source>
</evidence>
<feature type="transmembrane region" description="Helical" evidence="8">
    <location>
        <begin position="538"/>
        <end position="560"/>
    </location>
</feature>
<dbReference type="InterPro" id="IPR027417">
    <property type="entry name" value="P-loop_NTPase"/>
</dbReference>
<keyword evidence="4" id="KW-0547">Nucleotide-binding</keyword>
<feature type="transmembrane region" description="Helical" evidence="8">
    <location>
        <begin position="480"/>
        <end position="501"/>
    </location>
</feature>
<dbReference type="InterPro" id="IPR013525">
    <property type="entry name" value="ABC2_TM"/>
</dbReference>
<evidence type="ECO:0000256" key="4">
    <source>
        <dbReference type="ARBA" id="ARBA00022741"/>
    </source>
</evidence>
<dbReference type="GO" id="GO:0016887">
    <property type="term" value="F:ATP hydrolysis activity"/>
    <property type="evidence" value="ECO:0007669"/>
    <property type="project" value="InterPro"/>
</dbReference>
<reference evidence="10 11" key="1">
    <citation type="submission" date="2021-02" db="EMBL/GenBank/DDBJ databases">
        <title>Leishmania (Mundinia) enrietti genome sequencing and assembly.</title>
        <authorList>
            <person name="Almutairi H."/>
            <person name="Gatherer D."/>
        </authorList>
    </citation>
    <scope>NUCLEOTIDE SEQUENCE [LARGE SCALE GENOMIC DNA]</scope>
    <source>
        <strain evidence="10">CUR178</strain>
    </source>
</reference>
<dbReference type="Gene3D" id="3.40.50.300">
    <property type="entry name" value="P-loop containing nucleotide triphosphate hydrolases"/>
    <property type="match status" value="1"/>
</dbReference>
<feature type="transmembrane region" description="Helical" evidence="8">
    <location>
        <begin position="513"/>
        <end position="531"/>
    </location>
</feature>
<dbReference type="EMBL" id="JAFHKP010000006">
    <property type="protein sequence ID" value="KAG5485847.1"/>
    <property type="molecule type" value="Genomic_DNA"/>
</dbReference>
<keyword evidence="3 8" id="KW-0812">Transmembrane</keyword>
<dbReference type="InterPro" id="IPR003439">
    <property type="entry name" value="ABC_transporter-like_ATP-bd"/>
</dbReference>
<dbReference type="PROSITE" id="PS50893">
    <property type="entry name" value="ABC_TRANSPORTER_2"/>
    <property type="match status" value="1"/>
</dbReference>
<keyword evidence="2" id="KW-0813">Transport</keyword>
<comment type="caution">
    <text evidence="10">The sequence shown here is derived from an EMBL/GenBank/DDBJ whole genome shotgun (WGS) entry which is preliminary data.</text>
</comment>
<dbReference type="Proteomes" id="UP000674179">
    <property type="component" value="Chromosome 6"/>
</dbReference>
<keyword evidence="11" id="KW-1185">Reference proteome</keyword>
<dbReference type="AlphaFoldDB" id="A0A836GPM8"/>
<dbReference type="GeneID" id="94174592"/>
<dbReference type="PANTHER" id="PTHR48041">
    <property type="entry name" value="ABC TRANSPORTER G FAMILY MEMBER 28"/>
    <property type="match status" value="1"/>
</dbReference>
<dbReference type="SUPFAM" id="SSF52540">
    <property type="entry name" value="P-loop containing nucleoside triphosphate hydrolases"/>
    <property type="match status" value="1"/>
</dbReference>
<dbReference type="RefSeq" id="XP_067695572.1">
    <property type="nucleotide sequence ID" value="XM_067839082.1"/>
</dbReference>